<protein>
    <submittedName>
        <fullName evidence="2">Uncharacterized protein</fullName>
    </submittedName>
</protein>
<gene>
    <name evidence="2" type="ORF">AABB24_005462</name>
</gene>
<evidence type="ECO:0000256" key="1">
    <source>
        <dbReference type="SAM" id="MobiDB-lite"/>
    </source>
</evidence>
<name>A0ABD2UXD5_9SOLN</name>
<proteinExistence type="predicted"/>
<comment type="caution">
    <text evidence="2">The sequence shown here is derived from an EMBL/GenBank/DDBJ whole genome shotgun (WGS) entry which is preliminary data.</text>
</comment>
<feature type="region of interest" description="Disordered" evidence="1">
    <location>
        <begin position="1"/>
        <end position="20"/>
    </location>
</feature>
<reference evidence="2 3" key="1">
    <citation type="submission" date="2024-05" db="EMBL/GenBank/DDBJ databases">
        <title>De novo assembly of an allotetraploid wild potato.</title>
        <authorList>
            <person name="Hosaka A.J."/>
        </authorList>
    </citation>
    <scope>NUCLEOTIDE SEQUENCE [LARGE SCALE GENOMIC DNA]</scope>
    <source>
        <tissue evidence="2">Young leaves</tissue>
    </source>
</reference>
<evidence type="ECO:0000313" key="2">
    <source>
        <dbReference type="EMBL" id="KAL3373484.1"/>
    </source>
</evidence>
<dbReference type="Proteomes" id="UP001627284">
    <property type="component" value="Unassembled WGS sequence"/>
</dbReference>
<sequence>MAVHKQTAASRSTSPWIKLQHGRVGGDPTTIFTKLSTLAHTPSFKASIGHFPCHPPPPLPESPPFPQVPQLSVPVTRAKNRRLSDKKRVIEAWFFKAMSIR</sequence>
<accession>A0ABD2UXD5</accession>
<dbReference type="EMBL" id="JBJKTR010000003">
    <property type="protein sequence ID" value="KAL3373484.1"/>
    <property type="molecule type" value="Genomic_DNA"/>
</dbReference>
<organism evidence="2 3">
    <name type="scientific">Solanum stoloniferum</name>
    <dbReference type="NCBI Taxonomy" id="62892"/>
    <lineage>
        <taxon>Eukaryota</taxon>
        <taxon>Viridiplantae</taxon>
        <taxon>Streptophyta</taxon>
        <taxon>Embryophyta</taxon>
        <taxon>Tracheophyta</taxon>
        <taxon>Spermatophyta</taxon>
        <taxon>Magnoliopsida</taxon>
        <taxon>eudicotyledons</taxon>
        <taxon>Gunneridae</taxon>
        <taxon>Pentapetalae</taxon>
        <taxon>asterids</taxon>
        <taxon>lamiids</taxon>
        <taxon>Solanales</taxon>
        <taxon>Solanaceae</taxon>
        <taxon>Solanoideae</taxon>
        <taxon>Solaneae</taxon>
        <taxon>Solanum</taxon>
    </lineage>
</organism>
<dbReference type="AlphaFoldDB" id="A0ABD2UXD5"/>
<evidence type="ECO:0000313" key="3">
    <source>
        <dbReference type="Proteomes" id="UP001627284"/>
    </source>
</evidence>
<keyword evidence="3" id="KW-1185">Reference proteome</keyword>